<gene>
    <name evidence="5" type="ORF">K8U91_00440</name>
</gene>
<keyword evidence="2" id="KW-0408">Iron</keyword>
<dbReference type="Pfam" id="PF00248">
    <property type="entry name" value="Aldo_ket_red"/>
    <property type="match status" value="1"/>
</dbReference>
<reference evidence="5" key="1">
    <citation type="journal article" date="2021" name="PeerJ">
        <title>Extensive microbial diversity within the chicken gut microbiome revealed by metagenomics and culture.</title>
        <authorList>
            <person name="Gilroy R."/>
            <person name="Ravi A."/>
            <person name="Getino M."/>
            <person name="Pursley I."/>
            <person name="Horton D.L."/>
            <person name="Alikhan N.F."/>
            <person name="Baker D."/>
            <person name="Gharbi K."/>
            <person name="Hall N."/>
            <person name="Watson M."/>
            <person name="Adriaenssens E.M."/>
            <person name="Foster-Nyarko E."/>
            <person name="Jarju S."/>
            <person name="Secka A."/>
            <person name="Antonio M."/>
            <person name="Oren A."/>
            <person name="Chaudhuri R.R."/>
            <person name="La Ragione R."/>
            <person name="Hildebrand F."/>
            <person name="Pallen M.J."/>
        </authorList>
    </citation>
    <scope>NUCLEOTIDE SEQUENCE</scope>
    <source>
        <strain evidence="5">CHK121-7720</strain>
    </source>
</reference>
<dbReference type="PANTHER" id="PTHR43312:SF1">
    <property type="entry name" value="NADP-DEPENDENT OXIDOREDUCTASE DOMAIN-CONTAINING PROTEIN"/>
    <property type="match status" value="1"/>
</dbReference>
<evidence type="ECO:0000259" key="4">
    <source>
        <dbReference type="PROSITE" id="PS51379"/>
    </source>
</evidence>
<dbReference type="Gene3D" id="3.20.20.100">
    <property type="entry name" value="NADP-dependent oxidoreductase domain"/>
    <property type="match status" value="1"/>
</dbReference>
<dbReference type="PROSITE" id="PS00198">
    <property type="entry name" value="4FE4S_FER_1"/>
    <property type="match status" value="1"/>
</dbReference>
<protein>
    <submittedName>
        <fullName evidence="5">Aldo/keto reductase</fullName>
    </submittedName>
</protein>
<sequence>MEYRTLGHTGIQVSAIALGCEGFINKSAQEVKADFDFAIDRGINFVDIYSSNPDLRAHIGQALEGRRDRFVIQGHLCTVWENDQYLRTRDPKKTIESFDALLKALRTDHVDVGMIHYVDAEKDFHTVFDHEIIEIAQRLKAEGKIRHIGMSSHNPIVASMAVKTGLIDVLLFSINPCYDLLPPNEDVDVLFDQQSYAGALHNVDPAREQLYALCEREGVAIDVMKVFGGGDLLDRENSPFGCAFTPVQAIDYALTRPAVAAVMLGCKTQDEIEAAVAWCRATPEERDYTAVMTHLDRFSWRGHCMYCGHCAPCTSKIDIAAVNKFYNLTVAQGEIPETVREHYKALEHHASECVACGACETRCPFGVKIIESMQRAAQRFGY</sequence>
<reference evidence="5" key="2">
    <citation type="submission" date="2021-09" db="EMBL/GenBank/DDBJ databases">
        <authorList>
            <person name="Gilroy R."/>
        </authorList>
    </citation>
    <scope>NUCLEOTIDE SEQUENCE</scope>
    <source>
        <strain evidence="5">CHK121-7720</strain>
    </source>
</reference>
<dbReference type="Proteomes" id="UP000757103">
    <property type="component" value="Unassembled WGS sequence"/>
</dbReference>
<organism evidence="5 6">
    <name type="scientific">Barnesiella viscericola</name>
    <dbReference type="NCBI Taxonomy" id="397865"/>
    <lineage>
        <taxon>Bacteria</taxon>
        <taxon>Pseudomonadati</taxon>
        <taxon>Bacteroidota</taxon>
        <taxon>Bacteroidia</taxon>
        <taxon>Bacteroidales</taxon>
        <taxon>Barnesiellaceae</taxon>
        <taxon>Barnesiella</taxon>
    </lineage>
</organism>
<keyword evidence="3" id="KW-0411">Iron-sulfur</keyword>
<proteinExistence type="predicted"/>
<evidence type="ECO:0000256" key="1">
    <source>
        <dbReference type="ARBA" id="ARBA00022723"/>
    </source>
</evidence>
<dbReference type="SUPFAM" id="SSF46548">
    <property type="entry name" value="alpha-helical ferredoxin"/>
    <property type="match status" value="1"/>
</dbReference>
<dbReference type="InterPro" id="IPR036812">
    <property type="entry name" value="NAD(P)_OxRdtase_dom_sf"/>
</dbReference>
<dbReference type="RefSeq" id="WP_273305051.1">
    <property type="nucleotide sequence ID" value="NZ_DYUD01000003.1"/>
</dbReference>
<evidence type="ECO:0000313" key="5">
    <source>
        <dbReference type="EMBL" id="HJG87930.1"/>
    </source>
</evidence>
<comment type="caution">
    <text evidence="5">The sequence shown here is derived from an EMBL/GenBank/DDBJ whole genome shotgun (WGS) entry which is preliminary data.</text>
</comment>
<dbReference type="PROSITE" id="PS51257">
    <property type="entry name" value="PROKAR_LIPOPROTEIN"/>
    <property type="match status" value="1"/>
</dbReference>
<dbReference type="SUPFAM" id="SSF51430">
    <property type="entry name" value="NAD(P)-linked oxidoreductase"/>
    <property type="match status" value="1"/>
</dbReference>
<name>A0A921MP51_9BACT</name>
<evidence type="ECO:0000256" key="3">
    <source>
        <dbReference type="ARBA" id="ARBA00023014"/>
    </source>
</evidence>
<accession>A0A921MP51</accession>
<keyword evidence="1" id="KW-0479">Metal-binding</keyword>
<dbReference type="InterPro" id="IPR017896">
    <property type="entry name" value="4Fe4S_Fe-S-bd"/>
</dbReference>
<dbReference type="AlphaFoldDB" id="A0A921MP51"/>
<dbReference type="Pfam" id="PF13534">
    <property type="entry name" value="Fer4_17"/>
    <property type="match status" value="1"/>
</dbReference>
<evidence type="ECO:0000256" key="2">
    <source>
        <dbReference type="ARBA" id="ARBA00023004"/>
    </source>
</evidence>
<dbReference type="PROSITE" id="PS51379">
    <property type="entry name" value="4FE4S_FER_2"/>
    <property type="match status" value="1"/>
</dbReference>
<dbReference type="InterPro" id="IPR053135">
    <property type="entry name" value="AKR2_Oxidoreductase"/>
</dbReference>
<feature type="domain" description="4Fe-4S ferredoxin-type" evidence="4">
    <location>
        <begin position="344"/>
        <end position="373"/>
    </location>
</feature>
<dbReference type="InterPro" id="IPR017900">
    <property type="entry name" value="4Fe4S_Fe_S_CS"/>
</dbReference>
<evidence type="ECO:0000313" key="6">
    <source>
        <dbReference type="Proteomes" id="UP000757103"/>
    </source>
</evidence>
<dbReference type="PANTHER" id="PTHR43312">
    <property type="entry name" value="D-THREO-ALDOSE 1-DEHYDROGENASE"/>
    <property type="match status" value="1"/>
</dbReference>
<dbReference type="EMBL" id="DYUD01000003">
    <property type="protein sequence ID" value="HJG87930.1"/>
    <property type="molecule type" value="Genomic_DNA"/>
</dbReference>
<dbReference type="GO" id="GO:0051536">
    <property type="term" value="F:iron-sulfur cluster binding"/>
    <property type="evidence" value="ECO:0007669"/>
    <property type="project" value="UniProtKB-KW"/>
</dbReference>
<dbReference type="CDD" id="cd19100">
    <property type="entry name" value="AKR_unchar"/>
    <property type="match status" value="1"/>
</dbReference>
<dbReference type="InterPro" id="IPR023210">
    <property type="entry name" value="NADP_OxRdtase_dom"/>
</dbReference>
<dbReference type="GO" id="GO:0046872">
    <property type="term" value="F:metal ion binding"/>
    <property type="evidence" value="ECO:0007669"/>
    <property type="project" value="UniProtKB-KW"/>
</dbReference>